<organism evidence="1 2">
    <name type="scientific">Acetobacter fabarum</name>
    <dbReference type="NCBI Taxonomy" id="483199"/>
    <lineage>
        <taxon>Bacteria</taxon>
        <taxon>Pseudomonadati</taxon>
        <taxon>Pseudomonadota</taxon>
        <taxon>Alphaproteobacteria</taxon>
        <taxon>Acetobacterales</taxon>
        <taxon>Acetobacteraceae</taxon>
        <taxon>Acetobacter</taxon>
    </lineage>
</organism>
<dbReference type="Pfam" id="PF07419">
    <property type="entry name" value="PilM"/>
    <property type="match status" value="1"/>
</dbReference>
<dbReference type="Proteomes" id="UP000216151">
    <property type="component" value="Unassembled WGS sequence"/>
</dbReference>
<reference evidence="1 2" key="1">
    <citation type="submission" date="2017-04" db="EMBL/GenBank/DDBJ databases">
        <title>Kefir bacterial isolates.</title>
        <authorList>
            <person name="Kim Y."/>
            <person name="Blasche S."/>
            <person name="Patil K.R."/>
        </authorList>
    </citation>
    <scope>NUCLEOTIDE SEQUENCE [LARGE SCALE GENOMIC DNA]</scope>
    <source>
        <strain evidence="1 2">KR</strain>
    </source>
</reference>
<protein>
    <submittedName>
        <fullName evidence="1">Uncharacterized protein</fullName>
    </submittedName>
</protein>
<sequence>MAYIILAFALILGAIADTKGLATLALQQTIYEEPSNAAQKWLAYRSAVQSYIDRHPDFSGSLNLADIGMANETLFLPGVGNDVSKGKDGTTIVTWMPLPPDVIADTIRLADGDRSIGIAHDTSWSSPFFGNMGNLPVSVPEGDIISVVTFTGPRF</sequence>
<proteinExistence type="predicted"/>
<dbReference type="RefSeq" id="WP_095350350.1">
    <property type="nucleotide sequence ID" value="NZ_NCXK01000032.1"/>
</dbReference>
<evidence type="ECO:0000313" key="1">
    <source>
        <dbReference type="EMBL" id="PAK76975.1"/>
    </source>
</evidence>
<gene>
    <name evidence="1" type="ORF">B8X00_12270</name>
</gene>
<dbReference type="EMBL" id="NCXK01000032">
    <property type="protein sequence ID" value="PAK76975.1"/>
    <property type="molecule type" value="Genomic_DNA"/>
</dbReference>
<name>A0A269XUN8_9PROT</name>
<keyword evidence="2" id="KW-1185">Reference proteome</keyword>
<evidence type="ECO:0000313" key="2">
    <source>
        <dbReference type="Proteomes" id="UP000216151"/>
    </source>
</evidence>
<dbReference type="AlphaFoldDB" id="A0A269XUN8"/>
<comment type="caution">
    <text evidence="1">The sequence shown here is derived from an EMBL/GenBank/DDBJ whole genome shotgun (WGS) entry which is preliminary data.</text>
</comment>
<accession>A0A269XUN8</accession>
<dbReference type="InterPro" id="IPR009987">
    <property type="entry name" value="IM_PilM"/>
</dbReference>
<dbReference type="OrthoDB" id="7225969at2"/>